<dbReference type="GO" id="GO:0030313">
    <property type="term" value="C:cell envelope"/>
    <property type="evidence" value="ECO:0007669"/>
    <property type="project" value="UniProtKB-SubCell"/>
</dbReference>
<sequence length="345" mass="37988">MGKLIAVLLVWWPFMASSDNWFPVTVQADGVTQPYQPLAKANKIWRICALLPHGKDHYWWGVAWGLSEEASRLGVMLGIYEAGGYDQPDKQRAQLQQCRQKKADAYIIAAIAADGLSPELQQLVQAGIPVIDLINGIDGDNVTSHSVVSFTDMSATALRYILQQSTKPIRLGWFPGPKGAAWVRDADLGVQSLIQNGNITLLNAGYGPPDAFHQAGLTRQFYQDHHAVDFVLANAVAAKAVAQFQLRNPVSQSPIVAYYANPAVIEMLQMQQLAAAVTDSPVLQARIAVDLAVRSLQREKVPKRVSPQIEVLTPANLADFDLSRLLPPDEQWIIRRELLDIPAQD</sequence>
<dbReference type="PANTHER" id="PTHR46847:SF1">
    <property type="entry name" value="D-ALLOSE-BINDING PERIPLASMIC PROTEIN-RELATED"/>
    <property type="match status" value="1"/>
</dbReference>
<accession>A0A437QM62</accession>
<dbReference type="EMBL" id="SACS01000014">
    <property type="protein sequence ID" value="RVU35595.1"/>
    <property type="molecule type" value="Genomic_DNA"/>
</dbReference>
<evidence type="ECO:0000256" key="4">
    <source>
        <dbReference type="SAM" id="SignalP"/>
    </source>
</evidence>
<feature type="signal peptide" evidence="4">
    <location>
        <begin position="1"/>
        <end position="18"/>
    </location>
</feature>
<evidence type="ECO:0000313" key="6">
    <source>
        <dbReference type="EMBL" id="RVU35595.1"/>
    </source>
</evidence>
<feature type="chain" id="PRO_5019531811" evidence="4">
    <location>
        <begin position="19"/>
        <end position="345"/>
    </location>
</feature>
<dbReference type="RefSeq" id="WP_127699763.1">
    <property type="nucleotide sequence ID" value="NZ_SACS01000014.1"/>
</dbReference>
<keyword evidence="3 4" id="KW-0732">Signal</keyword>
<dbReference type="PANTHER" id="PTHR46847">
    <property type="entry name" value="D-ALLOSE-BINDING PERIPLASMIC PROTEIN-RELATED"/>
    <property type="match status" value="1"/>
</dbReference>
<dbReference type="GO" id="GO:0030246">
    <property type="term" value="F:carbohydrate binding"/>
    <property type="evidence" value="ECO:0007669"/>
    <property type="project" value="UniProtKB-ARBA"/>
</dbReference>
<evidence type="ECO:0000259" key="5">
    <source>
        <dbReference type="Pfam" id="PF13407"/>
    </source>
</evidence>
<evidence type="ECO:0000256" key="2">
    <source>
        <dbReference type="ARBA" id="ARBA00007639"/>
    </source>
</evidence>
<protein>
    <submittedName>
        <fullName evidence="6">TMAO reductase system periplasmic protein TorT</fullName>
    </submittedName>
</protein>
<dbReference type="GO" id="GO:0055085">
    <property type="term" value="P:transmembrane transport"/>
    <property type="evidence" value="ECO:0007669"/>
    <property type="project" value="UniProtKB-ARBA"/>
</dbReference>
<evidence type="ECO:0000256" key="1">
    <source>
        <dbReference type="ARBA" id="ARBA00004196"/>
    </source>
</evidence>
<name>A0A437QM62_9GAMM</name>
<dbReference type="Proteomes" id="UP000283077">
    <property type="component" value="Unassembled WGS sequence"/>
</dbReference>
<evidence type="ECO:0000256" key="3">
    <source>
        <dbReference type="ARBA" id="ARBA00022729"/>
    </source>
</evidence>
<dbReference type="NCBIfam" id="NF008185">
    <property type="entry name" value="PRK10936.1"/>
    <property type="match status" value="1"/>
</dbReference>
<dbReference type="OrthoDB" id="9773673at2"/>
<dbReference type="SUPFAM" id="SSF53822">
    <property type="entry name" value="Periplasmic binding protein-like I"/>
    <property type="match status" value="1"/>
</dbReference>
<dbReference type="InterPro" id="IPR028082">
    <property type="entry name" value="Peripla_BP_I"/>
</dbReference>
<reference evidence="6 7" key="1">
    <citation type="submission" date="2019-01" db="EMBL/GenBank/DDBJ databases">
        <authorList>
            <person name="Chen W.-M."/>
        </authorList>
    </citation>
    <scope>NUCLEOTIDE SEQUENCE [LARGE SCALE GENOMIC DNA]</scope>
    <source>
        <strain evidence="6 7">KYPC3</strain>
    </source>
</reference>
<feature type="domain" description="Periplasmic binding protein" evidence="5">
    <location>
        <begin position="49"/>
        <end position="299"/>
    </location>
</feature>
<keyword evidence="7" id="KW-1185">Reference proteome</keyword>
<gene>
    <name evidence="6" type="primary">torT</name>
    <name evidence="6" type="ORF">EOE67_13450</name>
</gene>
<dbReference type="Gene3D" id="3.40.50.2300">
    <property type="match status" value="2"/>
</dbReference>
<dbReference type="AlphaFoldDB" id="A0A437QM62"/>
<organism evidence="6 7">
    <name type="scientific">Rheinheimera riviphila</name>
    <dbReference type="NCBI Taxonomy" id="1834037"/>
    <lineage>
        <taxon>Bacteria</taxon>
        <taxon>Pseudomonadati</taxon>
        <taxon>Pseudomonadota</taxon>
        <taxon>Gammaproteobacteria</taxon>
        <taxon>Chromatiales</taxon>
        <taxon>Chromatiaceae</taxon>
        <taxon>Rheinheimera</taxon>
    </lineage>
</organism>
<comment type="caution">
    <text evidence="6">The sequence shown here is derived from an EMBL/GenBank/DDBJ whole genome shotgun (WGS) entry which is preliminary data.</text>
</comment>
<comment type="subcellular location">
    <subcellularLocation>
        <location evidence="1">Cell envelope</location>
    </subcellularLocation>
</comment>
<comment type="similarity">
    <text evidence="2">Belongs to the bacterial solute-binding protein 2 family.</text>
</comment>
<dbReference type="InterPro" id="IPR025997">
    <property type="entry name" value="SBP_2_dom"/>
</dbReference>
<dbReference type="Pfam" id="PF13407">
    <property type="entry name" value="Peripla_BP_4"/>
    <property type="match status" value="1"/>
</dbReference>
<proteinExistence type="inferred from homology"/>
<evidence type="ECO:0000313" key="7">
    <source>
        <dbReference type="Proteomes" id="UP000283077"/>
    </source>
</evidence>